<evidence type="ECO:0000256" key="10">
    <source>
        <dbReference type="ARBA" id="ARBA00023136"/>
    </source>
</evidence>
<keyword evidence="15" id="KW-1185">Reference proteome</keyword>
<dbReference type="GO" id="GO:0034040">
    <property type="term" value="F:ATPase-coupled lipid transmembrane transporter activity"/>
    <property type="evidence" value="ECO:0007669"/>
    <property type="project" value="InterPro"/>
</dbReference>
<evidence type="ECO:0000259" key="13">
    <source>
        <dbReference type="PROSITE" id="PS50929"/>
    </source>
</evidence>
<keyword evidence="2" id="KW-0813">Transport</keyword>
<evidence type="ECO:0000259" key="12">
    <source>
        <dbReference type="PROSITE" id="PS50893"/>
    </source>
</evidence>
<dbReference type="KEGG" id="mmb:Mmol_0648"/>
<dbReference type="PROSITE" id="PS00211">
    <property type="entry name" value="ABC_TRANSPORTER_1"/>
    <property type="match status" value="1"/>
</dbReference>
<dbReference type="EMBL" id="CP001672">
    <property type="protein sequence ID" value="ACT47558.1"/>
    <property type="molecule type" value="Genomic_DNA"/>
</dbReference>
<feature type="transmembrane region" description="Helical" evidence="11">
    <location>
        <begin position="178"/>
        <end position="195"/>
    </location>
</feature>
<dbReference type="SMART" id="SM00382">
    <property type="entry name" value="AAA"/>
    <property type="match status" value="1"/>
</dbReference>
<feature type="transmembrane region" description="Helical" evidence="11">
    <location>
        <begin position="79"/>
        <end position="98"/>
    </location>
</feature>
<accession>C6WUF9</accession>
<feature type="domain" description="ABC transmembrane type-1" evidence="13">
    <location>
        <begin position="42"/>
        <end position="317"/>
    </location>
</feature>
<keyword evidence="9" id="KW-0445">Lipid transport</keyword>
<dbReference type="InterPro" id="IPR039421">
    <property type="entry name" value="Type_1_exporter"/>
</dbReference>
<gene>
    <name evidence="14" type="ordered locus">Mmol_0648</name>
</gene>
<dbReference type="InterPro" id="IPR017871">
    <property type="entry name" value="ABC_transporter-like_CS"/>
</dbReference>
<dbReference type="GO" id="GO:0016887">
    <property type="term" value="F:ATP hydrolysis activity"/>
    <property type="evidence" value="ECO:0007669"/>
    <property type="project" value="InterPro"/>
</dbReference>
<dbReference type="OrthoDB" id="8554730at2"/>
<feature type="transmembrane region" description="Helical" evidence="11">
    <location>
        <begin position="38"/>
        <end position="59"/>
    </location>
</feature>
<dbReference type="Gene3D" id="1.20.1560.10">
    <property type="entry name" value="ABC transporter type 1, transmembrane domain"/>
    <property type="match status" value="1"/>
</dbReference>
<dbReference type="Pfam" id="PF00664">
    <property type="entry name" value="ABC_membrane"/>
    <property type="match status" value="1"/>
</dbReference>
<evidence type="ECO:0000256" key="6">
    <source>
        <dbReference type="ARBA" id="ARBA00022840"/>
    </source>
</evidence>
<dbReference type="InterPro" id="IPR011917">
    <property type="entry name" value="ABC_transpr_lipidA"/>
</dbReference>
<dbReference type="Proteomes" id="UP000002742">
    <property type="component" value="Chromosome"/>
</dbReference>
<dbReference type="RefSeq" id="WP_015831595.1">
    <property type="nucleotide sequence ID" value="NC_012968.1"/>
</dbReference>
<organism evidence="14 15">
    <name type="scientific">Methylotenera mobilis (strain JLW8 / ATCC BAA-1282 / DSM 17540)</name>
    <dbReference type="NCBI Taxonomy" id="583345"/>
    <lineage>
        <taxon>Bacteria</taxon>
        <taxon>Pseudomonadati</taxon>
        <taxon>Pseudomonadota</taxon>
        <taxon>Betaproteobacteria</taxon>
        <taxon>Nitrosomonadales</taxon>
        <taxon>Methylophilaceae</taxon>
        <taxon>Methylotenera</taxon>
    </lineage>
</organism>
<dbReference type="NCBIfam" id="TIGR02203">
    <property type="entry name" value="MsbA_lipidA"/>
    <property type="match status" value="1"/>
</dbReference>
<dbReference type="PROSITE" id="PS50929">
    <property type="entry name" value="ABC_TM1F"/>
    <property type="match status" value="1"/>
</dbReference>
<dbReference type="GO" id="GO:0015421">
    <property type="term" value="F:ABC-type oligopeptide transporter activity"/>
    <property type="evidence" value="ECO:0007669"/>
    <property type="project" value="TreeGrafter"/>
</dbReference>
<dbReference type="InterPro" id="IPR003593">
    <property type="entry name" value="AAA+_ATPase"/>
</dbReference>
<evidence type="ECO:0000256" key="7">
    <source>
        <dbReference type="ARBA" id="ARBA00022967"/>
    </source>
</evidence>
<reference evidence="14 15" key="2">
    <citation type="journal article" date="2011" name="J. Bacteriol.">
        <title>Genomes of three methylotrophs from a single niche uncover genetic and metabolic divergence of Methylophilaceae.</title>
        <authorList>
            <person name="Lapidus A."/>
            <person name="Clum A."/>
            <person name="Labutti K."/>
            <person name="Kaluzhnaya M.G."/>
            <person name="Lim S."/>
            <person name="Beck D.A."/>
            <person name="Glavina Del Rio T."/>
            <person name="Nolan M."/>
            <person name="Mavromatis K."/>
            <person name="Huntemann M."/>
            <person name="Lucas S."/>
            <person name="Lidstrom M.E."/>
            <person name="Ivanova N."/>
            <person name="Chistoserdova L."/>
        </authorList>
    </citation>
    <scope>NUCLEOTIDE SEQUENCE [LARGE SCALE GENOMIC DNA]</scope>
    <source>
        <strain evidence="15">JLW8 / ATCC BAA-1282 / DSM 17540</strain>
    </source>
</reference>
<keyword evidence="4 11" id="KW-0812">Transmembrane</keyword>
<keyword evidence="5" id="KW-0547">Nucleotide-binding</keyword>
<feature type="domain" description="ABC transporter" evidence="12">
    <location>
        <begin position="350"/>
        <end position="586"/>
    </location>
</feature>
<name>C6WUF9_METML</name>
<evidence type="ECO:0000256" key="4">
    <source>
        <dbReference type="ARBA" id="ARBA00022692"/>
    </source>
</evidence>
<reference evidence="15" key="1">
    <citation type="submission" date="2009-07" db="EMBL/GenBank/DDBJ databases">
        <title>Complete sequence of Methylotenera mobilis JLW8.</title>
        <authorList>
            <consortium name="US DOE Joint Genome Institute"/>
            <person name="Lucas S."/>
            <person name="Copeland A."/>
            <person name="Lapidus A."/>
            <person name="Glavina del Rio T."/>
            <person name="Tice H."/>
            <person name="Bruce D."/>
            <person name="Goodwin L."/>
            <person name="Pitluck S."/>
            <person name="LaButti K.M."/>
            <person name="Clum A."/>
            <person name="Larimer F."/>
            <person name="Land M."/>
            <person name="Hauser L."/>
            <person name="Kyrpides N."/>
            <person name="Mikhailova N."/>
            <person name="Kayluzhnaya M."/>
            <person name="Chistoserdova L."/>
        </authorList>
    </citation>
    <scope>NUCLEOTIDE SEQUENCE [LARGE SCALE GENOMIC DNA]</scope>
    <source>
        <strain evidence="15">JLW8 / ATCC BAA-1282 / DSM 17540</strain>
    </source>
</reference>
<proteinExistence type="predicted"/>
<dbReference type="SUPFAM" id="SSF90123">
    <property type="entry name" value="ABC transporter transmembrane region"/>
    <property type="match status" value="1"/>
</dbReference>
<evidence type="ECO:0000256" key="5">
    <source>
        <dbReference type="ARBA" id="ARBA00022741"/>
    </source>
</evidence>
<dbReference type="InterPro" id="IPR027417">
    <property type="entry name" value="P-loop_NTPase"/>
</dbReference>
<dbReference type="eggNOG" id="COG1132">
    <property type="taxonomic scope" value="Bacteria"/>
</dbReference>
<dbReference type="InterPro" id="IPR036640">
    <property type="entry name" value="ABC1_TM_sf"/>
</dbReference>
<evidence type="ECO:0000256" key="8">
    <source>
        <dbReference type="ARBA" id="ARBA00022989"/>
    </source>
</evidence>
<feature type="transmembrane region" description="Helical" evidence="11">
    <location>
        <begin position="260"/>
        <end position="283"/>
    </location>
</feature>
<dbReference type="SUPFAM" id="SSF52540">
    <property type="entry name" value="P-loop containing nucleoside triphosphate hydrolases"/>
    <property type="match status" value="1"/>
</dbReference>
<dbReference type="CDD" id="cd18552">
    <property type="entry name" value="ABC_6TM_MsbA_like"/>
    <property type="match status" value="1"/>
</dbReference>
<evidence type="ECO:0000256" key="1">
    <source>
        <dbReference type="ARBA" id="ARBA00004651"/>
    </source>
</evidence>
<dbReference type="GO" id="GO:0005524">
    <property type="term" value="F:ATP binding"/>
    <property type="evidence" value="ECO:0007669"/>
    <property type="project" value="UniProtKB-KW"/>
</dbReference>
<keyword evidence="8 11" id="KW-1133">Transmembrane helix</keyword>
<keyword evidence="7" id="KW-1278">Translocase</keyword>
<dbReference type="InterPro" id="IPR011527">
    <property type="entry name" value="ABC1_TM_dom"/>
</dbReference>
<keyword evidence="10 11" id="KW-0472">Membrane</keyword>
<evidence type="ECO:0000256" key="3">
    <source>
        <dbReference type="ARBA" id="ARBA00022475"/>
    </source>
</evidence>
<dbReference type="GO" id="GO:0005886">
    <property type="term" value="C:plasma membrane"/>
    <property type="evidence" value="ECO:0007669"/>
    <property type="project" value="UniProtKB-SubCell"/>
</dbReference>
<dbReference type="PROSITE" id="PS50893">
    <property type="entry name" value="ABC_TRANSPORTER_2"/>
    <property type="match status" value="1"/>
</dbReference>
<feature type="transmembrane region" description="Helical" evidence="11">
    <location>
        <begin position="155"/>
        <end position="172"/>
    </location>
</feature>
<evidence type="ECO:0000256" key="9">
    <source>
        <dbReference type="ARBA" id="ARBA00023055"/>
    </source>
</evidence>
<keyword evidence="6" id="KW-0067">ATP-binding</keyword>
<dbReference type="STRING" id="583345.Mmol_0648"/>
<keyword evidence="3" id="KW-1003">Cell membrane</keyword>
<evidence type="ECO:0000256" key="11">
    <source>
        <dbReference type="SAM" id="Phobius"/>
    </source>
</evidence>
<dbReference type="HOGENOM" id="CLU_000604_84_3_4"/>
<dbReference type="AlphaFoldDB" id="C6WUF9"/>
<evidence type="ECO:0000313" key="14">
    <source>
        <dbReference type="EMBL" id="ACT47558.1"/>
    </source>
</evidence>
<dbReference type="PANTHER" id="PTHR43394:SF1">
    <property type="entry name" value="ATP-BINDING CASSETTE SUB-FAMILY B MEMBER 10, MITOCHONDRIAL"/>
    <property type="match status" value="1"/>
</dbReference>
<dbReference type="PANTHER" id="PTHR43394">
    <property type="entry name" value="ATP-DEPENDENT PERMEASE MDL1, MITOCHONDRIAL"/>
    <property type="match status" value="1"/>
</dbReference>
<sequence>MSNSNPKKSKSKTNTAVHIPNAKILYLRLFHYAWQYKYIFMVSIFALVLLAGSNTAFLALIKQVTDEGFAKKAESQTMLLPLLVVALMVARGIAGFISDYCMRVVARRVVEDFRREMFAKLMLLPVQYFDARSAGSVVSKFTYDVERLSTATTRSWMNVLRDALTVVGLIGYMLYLDWRLTLIFAIVLPFIAMYLKKMTPKLKSNAKQVQHSVGEMTKTAEEAIAGQRIVKIFGAQDFEFNRFAQIIANNRRVELRVARIAGLSSFVVELFAALALGLVIYYAIGNFSVGEFAAFVGALLMLISPIKHIAAANEDLQVGLTAAQSIFEVVDSQPEVDQGDVTIARAKGEIEFKNVTLHYADTPRPALDNLSFSIKAGEKVALVGRSGGGKTSLVNLLPRFYALEQGTVLLDGIDCSTIQLKNLRQQFALVSQDIILFNDTIFNNIAYGVLRDATEAEVIAAAKAAHIWEFIQQLPNGLQNEIGDRGVKLSGGQRQRLAIARAILKNAPILLLDEATSALDTESEQHVQQAMDELMRDRTSIVIAHRLSTIENADRIMVMEHGHIVESGSHQDLMALDGYYAKLYQKQFNA</sequence>
<dbReference type="FunFam" id="3.40.50.300:FF:000218">
    <property type="entry name" value="Multidrug ABC transporter ATP-binding protein"/>
    <property type="match status" value="1"/>
</dbReference>
<comment type="subcellular location">
    <subcellularLocation>
        <location evidence="1">Cell membrane</location>
        <topology evidence="1">Multi-pass membrane protein</topology>
    </subcellularLocation>
</comment>
<dbReference type="Gene3D" id="3.40.50.300">
    <property type="entry name" value="P-loop containing nucleotide triphosphate hydrolases"/>
    <property type="match status" value="1"/>
</dbReference>
<dbReference type="InterPro" id="IPR003439">
    <property type="entry name" value="ABC_transporter-like_ATP-bd"/>
</dbReference>
<evidence type="ECO:0000256" key="2">
    <source>
        <dbReference type="ARBA" id="ARBA00022448"/>
    </source>
</evidence>
<evidence type="ECO:0000313" key="15">
    <source>
        <dbReference type="Proteomes" id="UP000002742"/>
    </source>
</evidence>
<dbReference type="Pfam" id="PF00005">
    <property type="entry name" value="ABC_tran"/>
    <property type="match status" value="1"/>
</dbReference>
<protein>
    <submittedName>
        <fullName evidence="14">Lipid A ABC exporter, fused ATPase and inner membrane subunits MsbA</fullName>
    </submittedName>
</protein>